<evidence type="ECO:0000313" key="2">
    <source>
        <dbReference type="EMBL" id="GBP98519.1"/>
    </source>
</evidence>
<dbReference type="OrthoDB" id="9990982at2759"/>
<dbReference type="Proteomes" id="UP000299102">
    <property type="component" value="Unassembled WGS sequence"/>
</dbReference>
<dbReference type="EMBL" id="BGZK01003156">
    <property type="protein sequence ID" value="GBP98519.1"/>
    <property type="molecule type" value="Genomic_DNA"/>
</dbReference>
<sequence>MAKDKYNFICALQCAFHAMQLRRERVRPASFNAHAAPASPRAGAATATGPGPPTPDDPYLCEKDCRARPTRRAASPHRRLLHVRVDRFCDSNTDCPDNSDEWSICGTVVTRSDRLLLQMT</sequence>
<comment type="caution">
    <text evidence="2">The sequence shown here is derived from an EMBL/GenBank/DDBJ whole genome shotgun (WGS) entry which is preliminary data.</text>
</comment>
<feature type="compositionally biased region" description="Low complexity" evidence="1">
    <location>
        <begin position="33"/>
        <end position="49"/>
    </location>
</feature>
<keyword evidence="3" id="KW-1185">Reference proteome</keyword>
<evidence type="ECO:0000313" key="3">
    <source>
        <dbReference type="Proteomes" id="UP000299102"/>
    </source>
</evidence>
<reference evidence="2 3" key="1">
    <citation type="journal article" date="2019" name="Commun. Biol.">
        <title>The bagworm genome reveals a unique fibroin gene that provides high tensile strength.</title>
        <authorList>
            <person name="Kono N."/>
            <person name="Nakamura H."/>
            <person name="Ohtoshi R."/>
            <person name="Tomita M."/>
            <person name="Numata K."/>
            <person name="Arakawa K."/>
        </authorList>
    </citation>
    <scope>NUCLEOTIDE SEQUENCE [LARGE SCALE GENOMIC DNA]</scope>
</reference>
<evidence type="ECO:0000256" key="1">
    <source>
        <dbReference type="SAM" id="MobiDB-lite"/>
    </source>
</evidence>
<protein>
    <submittedName>
        <fullName evidence="2">Uncharacterized protein</fullName>
    </submittedName>
</protein>
<organism evidence="2 3">
    <name type="scientific">Eumeta variegata</name>
    <name type="common">Bagworm moth</name>
    <name type="synonym">Eumeta japonica</name>
    <dbReference type="NCBI Taxonomy" id="151549"/>
    <lineage>
        <taxon>Eukaryota</taxon>
        <taxon>Metazoa</taxon>
        <taxon>Ecdysozoa</taxon>
        <taxon>Arthropoda</taxon>
        <taxon>Hexapoda</taxon>
        <taxon>Insecta</taxon>
        <taxon>Pterygota</taxon>
        <taxon>Neoptera</taxon>
        <taxon>Endopterygota</taxon>
        <taxon>Lepidoptera</taxon>
        <taxon>Glossata</taxon>
        <taxon>Ditrysia</taxon>
        <taxon>Tineoidea</taxon>
        <taxon>Psychidae</taxon>
        <taxon>Oiketicinae</taxon>
        <taxon>Eumeta</taxon>
    </lineage>
</organism>
<proteinExistence type="predicted"/>
<accession>A0A4C2AHK4</accession>
<gene>
    <name evidence="2" type="ORF">EVAR_93752_1</name>
</gene>
<name>A0A4C2AHK4_EUMVA</name>
<dbReference type="AlphaFoldDB" id="A0A4C2AHK4"/>
<feature type="region of interest" description="Disordered" evidence="1">
    <location>
        <begin position="30"/>
        <end position="59"/>
    </location>
</feature>